<evidence type="ECO:0000313" key="8">
    <source>
        <dbReference type="EMBL" id="ACL44765.1"/>
    </source>
</evidence>
<name>B8HX74_CYAP4</name>
<dbReference type="KEGG" id="cyn:Cyan7425_2407"/>
<dbReference type="PANTHER" id="PTHR43266">
    <property type="entry name" value="MACROLIDE-EFFLUX PROTEIN"/>
    <property type="match status" value="1"/>
</dbReference>
<dbReference type="CDD" id="cd06173">
    <property type="entry name" value="MFS_MefA_like"/>
    <property type="match status" value="1"/>
</dbReference>
<keyword evidence="2" id="KW-0813">Transport</keyword>
<evidence type="ECO:0000256" key="4">
    <source>
        <dbReference type="ARBA" id="ARBA00022692"/>
    </source>
</evidence>
<organism evidence="8">
    <name type="scientific">Cyanothece sp. (strain PCC 7425 / ATCC 29141)</name>
    <dbReference type="NCBI Taxonomy" id="395961"/>
    <lineage>
        <taxon>Bacteria</taxon>
        <taxon>Bacillati</taxon>
        <taxon>Cyanobacteriota</taxon>
        <taxon>Cyanophyceae</taxon>
        <taxon>Gomontiellales</taxon>
        <taxon>Cyanothecaceae</taxon>
        <taxon>Cyanothece</taxon>
    </lineage>
</organism>
<feature type="transmembrane region" description="Helical" evidence="7">
    <location>
        <begin position="385"/>
        <end position="416"/>
    </location>
</feature>
<keyword evidence="6 7" id="KW-0472">Membrane</keyword>
<reference evidence="8" key="1">
    <citation type="submission" date="2009-01" db="EMBL/GenBank/DDBJ databases">
        <title>Complete sequence of chromosome Cyanothece sp. PCC 7425.</title>
        <authorList>
            <consortium name="US DOE Joint Genome Institute"/>
            <person name="Lucas S."/>
            <person name="Copeland A."/>
            <person name="Lapidus A."/>
            <person name="Glavina del Rio T."/>
            <person name="Dalin E."/>
            <person name="Tice H."/>
            <person name="Bruce D."/>
            <person name="Goodwin L."/>
            <person name="Pitluck S."/>
            <person name="Sims D."/>
            <person name="Meineke L."/>
            <person name="Brettin T."/>
            <person name="Detter J.C."/>
            <person name="Han C."/>
            <person name="Larimer F."/>
            <person name="Land M."/>
            <person name="Hauser L."/>
            <person name="Kyrpides N."/>
            <person name="Ovchinnikova G."/>
            <person name="Liberton M."/>
            <person name="Stoeckel J."/>
            <person name="Banerjee A."/>
            <person name="Singh A."/>
            <person name="Page L."/>
            <person name="Sato H."/>
            <person name="Zhao L."/>
            <person name="Sherman L."/>
            <person name="Pakrasi H."/>
            <person name="Richardson P."/>
        </authorList>
    </citation>
    <scope>NUCLEOTIDE SEQUENCE</scope>
    <source>
        <strain evidence="8">PCC 7425</strain>
    </source>
</reference>
<evidence type="ECO:0000256" key="2">
    <source>
        <dbReference type="ARBA" id="ARBA00022448"/>
    </source>
</evidence>
<keyword evidence="5 7" id="KW-1133">Transmembrane helix</keyword>
<dbReference type="STRING" id="395961.Cyan7425_2407"/>
<dbReference type="InterPro" id="IPR011701">
    <property type="entry name" value="MFS"/>
</dbReference>
<dbReference type="InterPro" id="IPR036259">
    <property type="entry name" value="MFS_trans_sf"/>
</dbReference>
<feature type="transmembrane region" description="Helical" evidence="7">
    <location>
        <begin position="68"/>
        <end position="89"/>
    </location>
</feature>
<dbReference type="EMBL" id="CP001344">
    <property type="protein sequence ID" value="ACL44765.1"/>
    <property type="molecule type" value="Genomic_DNA"/>
</dbReference>
<dbReference type="GO" id="GO:0022857">
    <property type="term" value="F:transmembrane transporter activity"/>
    <property type="evidence" value="ECO:0007669"/>
    <property type="project" value="InterPro"/>
</dbReference>
<dbReference type="Gene3D" id="1.20.1250.20">
    <property type="entry name" value="MFS general substrate transporter like domains"/>
    <property type="match status" value="1"/>
</dbReference>
<evidence type="ECO:0000256" key="6">
    <source>
        <dbReference type="ARBA" id="ARBA00023136"/>
    </source>
</evidence>
<evidence type="ECO:0000256" key="3">
    <source>
        <dbReference type="ARBA" id="ARBA00022475"/>
    </source>
</evidence>
<feature type="transmembrane region" description="Helical" evidence="7">
    <location>
        <begin position="251"/>
        <end position="275"/>
    </location>
</feature>
<gene>
    <name evidence="8" type="ordered locus">Cyan7425_2407</name>
</gene>
<dbReference type="OrthoDB" id="9775268at2"/>
<feature type="transmembrane region" description="Helical" evidence="7">
    <location>
        <begin position="36"/>
        <end position="61"/>
    </location>
</feature>
<dbReference type="SUPFAM" id="SSF103473">
    <property type="entry name" value="MFS general substrate transporter"/>
    <property type="match status" value="1"/>
</dbReference>
<evidence type="ECO:0000256" key="1">
    <source>
        <dbReference type="ARBA" id="ARBA00004651"/>
    </source>
</evidence>
<feature type="transmembrane region" description="Helical" evidence="7">
    <location>
        <begin position="7"/>
        <end position="30"/>
    </location>
</feature>
<dbReference type="PANTHER" id="PTHR43266:SF2">
    <property type="entry name" value="MAJOR FACILITATOR SUPERFAMILY (MFS) PROFILE DOMAIN-CONTAINING PROTEIN"/>
    <property type="match status" value="1"/>
</dbReference>
<dbReference type="Pfam" id="PF07690">
    <property type="entry name" value="MFS_1"/>
    <property type="match status" value="1"/>
</dbReference>
<keyword evidence="4 7" id="KW-0812">Transmembrane</keyword>
<proteinExistence type="predicted"/>
<evidence type="ECO:0000256" key="7">
    <source>
        <dbReference type="SAM" id="Phobius"/>
    </source>
</evidence>
<feature type="transmembrane region" description="Helical" evidence="7">
    <location>
        <begin position="343"/>
        <end position="365"/>
    </location>
</feature>
<sequence>MQTFTIIWLGQLISTVGTYMTEFALTLWAWEVTQSATSLALLTFFSRLVSIPMTLVAGLIVDRYNRKTLMIVADTIAVVCTILIVILYFTDQLRIWHLYLTAAINGGAGQIQSLAYQTSLTLIVPSQHYIRANSMNSSVHYGSSILSPALAGMLFPWIGLSGILLIDLLTFGVAIAALFRVHIPQPQIALKLPTEVALNAPIRTLYLSFLQVWRQAGLRQLLVITTLFWFVHDLGNTIYDPMILARTNGNAQILASTASAAGVGGVLGAIFLTWWGGSNQRVRSLLVGFIGAGLSKTVFGLGQGLNVWMPAQFCSSVNFPLINSSETAIWMEKIAPEMQGRIFATNGIVLQITSAIAALLAGPLVDHMFEPALRRGGLSGFFHHIFGGGAGAGASLLYVLTALAMVLIGIVGFCLTKLRRIETSPMMTNPNGSDQSL</sequence>
<evidence type="ECO:0000256" key="5">
    <source>
        <dbReference type="ARBA" id="ARBA00022989"/>
    </source>
</evidence>
<feature type="transmembrane region" description="Helical" evidence="7">
    <location>
        <begin position="154"/>
        <end position="179"/>
    </location>
</feature>
<accession>B8HX74</accession>
<dbReference type="eggNOG" id="COG0477">
    <property type="taxonomic scope" value="Bacteria"/>
</dbReference>
<protein>
    <submittedName>
        <fullName evidence="8">Major facilitator superfamily MFS_1</fullName>
    </submittedName>
</protein>
<comment type="subcellular location">
    <subcellularLocation>
        <location evidence="1">Cell membrane</location>
        <topology evidence="1">Multi-pass membrane protein</topology>
    </subcellularLocation>
</comment>
<dbReference type="GO" id="GO:0005886">
    <property type="term" value="C:plasma membrane"/>
    <property type="evidence" value="ECO:0007669"/>
    <property type="project" value="UniProtKB-SubCell"/>
</dbReference>
<dbReference type="AlphaFoldDB" id="B8HX74"/>
<keyword evidence="3" id="KW-1003">Cell membrane</keyword>
<dbReference type="HOGENOM" id="CLU_034180_16_0_3"/>